<comment type="caution">
    <text evidence="1">The sequence shown here is derived from an EMBL/GenBank/DDBJ whole genome shotgun (WGS) entry which is preliminary data.</text>
</comment>
<evidence type="ECO:0000313" key="1">
    <source>
        <dbReference type="EMBL" id="RRT85827.1"/>
    </source>
</evidence>
<dbReference type="AlphaFoldDB" id="A0A427BBG4"/>
<protein>
    <submittedName>
        <fullName evidence="1">Uncharacterized protein</fullName>
    </submittedName>
</protein>
<dbReference type="Proteomes" id="UP000287651">
    <property type="component" value="Unassembled WGS sequence"/>
</dbReference>
<sequence length="75" mass="8591">MTLLNIAMTCVAVEVEKRLSMQEVLRMIREARVEVKVLSNNNDHSPWRWSVMVLSLSREHGSEGGDWSTFATILM</sequence>
<reference evidence="1 2" key="1">
    <citation type="journal article" date="2014" name="Agronomy (Basel)">
        <title>A Draft Genome Sequence for Ensete ventricosum, the Drought-Tolerant Tree Against Hunger.</title>
        <authorList>
            <person name="Harrison J."/>
            <person name="Moore K.A."/>
            <person name="Paszkiewicz K."/>
            <person name="Jones T."/>
            <person name="Grant M."/>
            <person name="Ambacheew D."/>
            <person name="Muzemil S."/>
            <person name="Studholme D.J."/>
        </authorList>
    </citation>
    <scope>NUCLEOTIDE SEQUENCE [LARGE SCALE GENOMIC DNA]</scope>
</reference>
<gene>
    <name evidence="1" type="ORF">B296_00003182</name>
</gene>
<evidence type="ECO:0000313" key="2">
    <source>
        <dbReference type="Proteomes" id="UP000287651"/>
    </source>
</evidence>
<accession>A0A427BBG4</accession>
<name>A0A427BBG4_ENSVE</name>
<proteinExistence type="predicted"/>
<dbReference type="EMBL" id="AMZH03000055">
    <property type="protein sequence ID" value="RRT85827.1"/>
    <property type="molecule type" value="Genomic_DNA"/>
</dbReference>
<organism evidence="1 2">
    <name type="scientific">Ensete ventricosum</name>
    <name type="common">Abyssinian banana</name>
    <name type="synonym">Musa ensete</name>
    <dbReference type="NCBI Taxonomy" id="4639"/>
    <lineage>
        <taxon>Eukaryota</taxon>
        <taxon>Viridiplantae</taxon>
        <taxon>Streptophyta</taxon>
        <taxon>Embryophyta</taxon>
        <taxon>Tracheophyta</taxon>
        <taxon>Spermatophyta</taxon>
        <taxon>Magnoliopsida</taxon>
        <taxon>Liliopsida</taxon>
        <taxon>Zingiberales</taxon>
        <taxon>Musaceae</taxon>
        <taxon>Ensete</taxon>
    </lineage>
</organism>